<dbReference type="Gene3D" id="3.80.10.10">
    <property type="entry name" value="Ribonuclease Inhibitor"/>
    <property type="match status" value="1"/>
</dbReference>
<dbReference type="PRINTS" id="PR00364">
    <property type="entry name" value="DISEASERSIST"/>
</dbReference>
<protein>
    <recommendedName>
        <fullName evidence="9">Disease resistance RPP13-like protein 1</fullName>
    </recommendedName>
</protein>
<dbReference type="SUPFAM" id="SSF52540">
    <property type="entry name" value="P-loop containing nucleoside triphosphate hydrolases"/>
    <property type="match status" value="1"/>
</dbReference>
<organism evidence="7 8">
    <name type="scientific">Escallonia rubra</name>
    <dbReference type="NCBI Taxonomy" id="112253"/>
    <lineage>
        <taxon>Eukaryota</taxon>
        <taxon>Viridiplantae</taxon>
        <taxon>Streptophyta</taxon>
        <taxon>Embryophyta</taxon>
        <taxon>Tracheophyta</taxon>
        <taxon>Spermatophyta</taxon>
        <taxon>Magnoliopsida</taxon>
        <taxon>eudicotyledons</taxon>
        <taxon>Gunneridae</taxon>
        <taxon>Pentapetalae</taxon>
        <taxon>asterids</taxon>
        <taxon>campanulids</taxon>
        <taxon>Escalloniales</taxon>
        <taxon>Escalloniaceae</taxon>
        <taxon>Escallonia</taxon>
    </lineage>
</organism>
<reference evidence="7" key="1">
    <citation type="submission" date="2022-12" db="EMBL/GenBank/DDBJ databases">
        <title>Draft genome assemblies for two species of Escallonia (Escalloniales).</title>
        <authorList>
            <person name="Chanderbali A."/>
            <person name="Dervinis C."/>
            <person name="Anghel I."/>
            <person name="Soltis D."/>
            <person name="Soltis P."/>
            <person name="Zapata F."/>
        </authorList>
    </citation>
    <scope>NUCLEOTIDE SEQUENCE</scope>
    <source>
        <strain evidence="7">UCBG92.1500</strain>
        <tissue evidence="7">Leaf</tissue>
    </source>
</reference>
<evidence type="ECO:0000259" key="4">
    <source>
        <dbReference type="Pfam" id="PF00931"/>
    </source>
</evidence>
<dbReference type="AlphaFoldDB" id="A0AA88UPQ1"/>
<gene>
    <name evidence="7" type="ORF">RJ640_000944</name>
</gene>
<dbReference type="Gene3D" id="1.10.8.430">
    <property type="entry name" value="Helical domain of apoptotic protease-activating factors"/>
    <property type="match status" value="1"/>
</dbReference>
<feature type="domain" description="Disease resistance protein winged helix" evidence="5">
    <location>
        <begin position="382"/>
        <end position="427"/>
    </location>
</feature>
<dbReference type="InterPro" id="IPR032675">
    <property type="entry name" value="LRR_dom_sf"/>
</dbReference>
<dbReference type="PANTHER" id="PTHR36766:SF51">
    <property type="entry name" value="DISEASE RESISTANCE RPP13-LIKE PROTEIN 1"/>
    <property type="match status" value="1"/>
</dbReference>
<dbReference type="Pfam" id="PF23559">
    <property type="entry name" value="WHD_DRP"/>
    <property type="match status" value="1"/>
</dbReference>
<dbReference type="PANTHER" id="PTHR36766">
    <property type="entry name" value="PLANT BROAD-SPECTRUM MILDEW RESISTANCE PROTEIN RPW8"/>
    <property type="match status" value="1"/>
</dbReference>
<dbReference type="SUPFAM" id="SSF52058">
    <property type="entry name" value="L domain-like"/>
    <property type="match status" value="1"/>
</dbReference>
<evidence type="ECO:0000313" key="7">
    <source>
        <dbReference type="EMBL" id="KAK2983102.1"/>
    </source>
</evidence>
<sequence length="742" mass="84531">MWLQRLQDLAYDLDDLLDGLATEALRRELMMAQPTQASNPSMFRKLIPACCSTNCSPRAVQFDFNISSEINNITERLEDLLKQKSGLNLMSDHLGGTRSRRTGDDRPPSTSLVDEYSGFYGRGKDKQAILAQMCLGCESGSDRRFRVIPIVGMGGVGKTTLAQQIYNDEEVKNSFDLNAWICVSDEFDEFAITERIYKAISSERCEFKDLNMVQVKLREIISNKKFLLILDDVWNENYGKWDVLSRPFQVGAPGSTVIVTTRNVSVASIMRSVPDYHLEQLENEEICSILAHHARGWQNFDAHPDFKEAGEAIAKKCKGLPLAAKSLGGLLRTKKNPNEWKDVLDSKIWDLPTENNDILPALRLSYQHLPSHLKRLFAYCSLFPKDYEFDKHDLVLLWMAEGFLRPSETHNEIEDVGFQCFDELLSRLEDEAESNVQHRRDSLLKARHSSFIRHEYDGSQRFEAFSGVRKLRTFLPLPVKTPTWPYFYLTNQVIYDLLPQLHFLRVLSLSGYKILQLPNSIGNLKHLRYLNVSSTQIDRLPETVTELYNLQTLLLRDCERLTKLPANTGNLINLRHLDIAGTEELQEMPVGLCKMASLQTLSKIVLGRGLKVNELRGLSNLRGALSIIGLHNVMDAQDAREANLACKQVLEELEMVWSSDFDDSRNEMIEKEVIELLKPFTNLRKLEVKHYGGVEFPSWLGDPSFSQLAHISLSDCRNCTSLPSLGRLTSLKKLHISGFRRS</sequence>
<evidence type="ECO:0000259" key="5">
    <source>
        <dbReference type="Pfam" id="PF23559"/>
    </source>
</evidence>
<dbReference type="GO" id="GO:0043531">
    <property type="term" value="F:ADP binding"/>
    <property type="evidence" value="ECO:0007669"/>
    <property type="project" value="InterPro"/>
</dbReference>
<keyword evidence="3" id="KW-0611">Plant defense</keyword>
<evidence type="ECO:0000256" key="1">
    <source>
        <dbReference type="ARBA" id="ARBA00022614"/>
    </source>
</evidence>
<keyword evidence="1" id="KW-0433">Leucine-rich repeat</keyword>
<dbReference type="Pfam" id="PF25019">
    <property type="entry name" value="LRR_R13L1-DRL21"/>
    <property type="match status" value="1"/>
</dbReference>
<dbReference type="GO" id="GO:0006952">
    <property type="term" value="P:defense response"/>
    <property type="evidence" value="ECO:0007669"/>
    <property type="project" value="UniProtKB-KW"/>
</dbReference>
<evidence type="ECO:0000313" key="8">
    <source>
        <dbReference type="Proteomes" id="UP001187471"/>
    </source>
</evidence>
<dbReference type="InterPro" id="IPR027417">
    <property type="entry name" value="P-loop_NTPase"/>
</dbReference>
<dbReference type="Pfam" id="PF00931">
    <property type="entry name" value="NB-ARC"/>
    <property type="match status" value="1"/>
</dbReference>
<dbReference type="InterPro" id="IPR058922">
    <property type="entry name" value="WHD_DRP"/>
</dbReference>
<keyword evidence="2" id="KW-0547">Nucleotide-binding</keyword>
<dbReference type="FunFam" id="3.40.50.300:FF:001091">
    <property type="entry name" value="Probable disease resistance protein At1g61300"/>
    <property type="match status" value="1"/>
</dbReference>
<evidence type="ECO:0008006" key="9">
    <source>
        <dbReference type="Google" id="ProtNLM"/>
    </source>
</evidence>
<dbReference type="Gene3D" id="3.40.50.300">
    <property type="entry name" value="P-loop containing nucleotide triphosphate hydrolases"/>
    <property type="match status" value="1"/>
</dbReference>
<dbReference type="InterPro" id="IPR042197">
    <property type="entry name" value="Apaf_helical"/>
</dbReference>
<dbReference type="Proteomes" id="UP001187471">
    <property type="component" value="Unassembled WGS sequence"/>
</dbReference>
<keyword evidence="8" id="KW-1185">Reference proteome</keyword>
<comment type="caution">
    <text evidence="7">The sequence shown here is derived from an EMBL/GenBank/DDBJ whole genome shotgun (WGS) entry which is preliminary data.</text>
</comment>
<accession>A0AA88UPQ1</accession>
<evidence type="ECO:0000256" key="3">
    <source>
        <dbReference type="ARBA" id="ARBA00022821"/>
    </source>
</evidence>
<name>A0AA88UPQ1_9ASTE</name>
<dbReference type="InterPro" id="IPR002182">
    <property type="entry name" value="NB-ARC"/>
</dbReference>
<evidence type="ECO:0000259" key="6">
    <source>
        <dbReference type="Pfam" id="PF25019"/>
    </source>
</evidence>
<feature type="domain" description="NB-ARC" evidence="4">
    <location>
        <begin position="145"/>
        <end position="291"/>
    </location>
</feature>
<proteinExistence type="predicted"/>
<evidence type="ECO:0000256" key="2">
    <source>
        <dbReference type="ARBA" id="ARBA00022741"/>
    </source>
</evidence>
<dbReference type="EMBL" id="JAVXUO010001357">
    <property type="protein sequence ID" value="KAK2983102.1"/>
    <property type="molecule type" value="Genomic_DNA"/>
</dbReference>
<feature type="domain" description="R13L1/DRL21-like LRR repeat region" evidence="6">
    <location>
        <begin position="613"/>
        <end position="738"/>
    </location>
</feature>
<dbReference type="InterPro" id="IPR056789">
    <property type="entry name" value="LRR_R13L1-DRL21"/>
</dbReference>